<dbReference type="EMBL" id="ARXU01000008">
    <property type="protein sequence ID" value="KGD60747.1"/>
    <property type="molecule type" value="Genomic_DNA"/>
</dbReference>
<name>A0ABR4WBH3_9GAMM</name>
<evidence type="ECO:0000256" key="3">
    <source>
        <dbReference type="HAMAP-Rule" id="MF_00023"/>
    </source>
</evidence>
<evidence type="ECO:0000256" key="2">
    <source>
        <dbReference type="ARBA" id="ARBA00022884"/>
    </source>
</evidence>
<comment type="subcellular location">
    <subcellularLocation>
        <location evidence="3">Cytoplasm</location>
    </subcellularLocation>
    <text evidence="3">The tmRNA-SmpB complex associates with stalled 70S ribosomes.</text>
</comment>
<dbReference type="NCBIfam" id="TIGR00086">
    <property type="entry name" value="smpB"/>
    <property type="match status" value="1"/>
</dbReference>
<gene>
    <name evidence="3 5" type="primary">smpB</name>
    <name evidence="5" type="ORF">T9A_02224</name>
</gene>
<dbReference type="HAMAP" id="MF_00023">
    <property type="entry name" value="SmpB"/>
    <property type="match status" value="1"/>
</dbReference>
<dbReference type="CDD" id="cd09294">
    <property type="entry name" value="SmpB"/>
    <property type="match status" value="1"/>
</dbReference>
<sequence>MGNAKKKAKAPSATIAQNRKARHEYHLEEHFEAGLVLEGWEAKSLRAGKGNLTEAYVLLKDGEAFLFGARFEPLIAASTHVNPDPVRTRKLLLHRSELGRIFGGVQKEGYTCVPVSLYWKKGFAKCDIALAKGKQKFDKRATEKERDWNRQKQRLMRQGS</sequence>
<feature type="compositionally biased region" description="Basic and acidic residues" evidence="4">
    <location>
        <begin position="139"/>
        <end position="150"/>
    </location>
</feature>
<comment type="similarity">
    <text evidence="3">Belongs to the SmpB family.</text>
</comment>
<evidence type="ECO:0000256" key="1">
    <source>
        <dbReference type="ARBA" id="ARBA00022490"/>
    </source>
</evidence>
<dbReference type="InterPro" id="IPR023620">
    <property type="entry name" value="SmpB"/>
</dbReference>
<comment type="caution">
    <text evidence="5">The sequence shown here is derived from an EMBL/GenBank/DDBJ whole genome shotgun (WGS) entry which is preliminary data.</text>
</comment>
<feature type="compositionally biased region" description="Basic residues" evidence="4">
    <location>
        <begin position="151"/>
        <end position="160"/>
    </location>
</feature>
<keyword evidence="2 3" id="KW-0694">RNA-binding</keyword>
<dbReference type="SUPFAM" id="SSF74982">
    <property type="entry name" value="Small protein B (SmpB)"/>
    <property type="match status" value="1"/>
</dbReference>
<keyword evidence="6" id="KW-1185">Reference proteome</keyword>
<evidence type="ECO:0000256" key="4">
    <source>
        <dbReference type="SAM" id="MobiDB-lite"/>
    </source>
</evidence>
<dbReference type="Gene3D" id="2.40.280.10">
    <property type="match status" value="1"/>
</dbReference>
<organism evidence="5 6">
    <name type="scientific">Alcanivorax jadensis T9</name>
    <dbReference type="NCBI Taxonomy" id="1177181"/>
    <lineage>
        <taxon>Bacteria</taxon>
        <taxon>Pseudomonadati</taxon>
        <taxon>Pseudomonadota</taxon>
        <taxon>Gammaproteobacteria</taxon>
        <taxon>Oceanospirillales</taxon>
        <taxon>Alcanivoracaceae</taxon>
        <taxon>Alcanivorax</taxon>
    </lineage>
</organism>
<dbReference type="NCBIfam" id="NF003843">
    <property type="entry name" value="PRK05422.1"/>
    <property type="match status" value="1"/>
</dbReference>
<dbReference type="PANTHER" id="PTHR30308">
    <property type="entry name" value="TMRNA-BINDING COMPONENT OF TRANS-TRANSLATION TAGGING COMPLEX"/>
    <property type="match status" value="1"/>
</dbReference>
<dbReference type="Proteomes" id="UP000029443">
    <property type="component" value="Unassembled WGS sequence"/>
</dbReference>
<dbReference type="Pfam" id="PF01668">
    <property type="entry name" value="SmpB"/>
    <property type="match status" value="1"/>
</dbReference>
<keyword evidence="1 3" id="KW-0963">Cytoplasm</keyword>
<protein>
    <recommendedName>
        <fullName evidence="3">SsrA-binding protein</fullName>
    </recommendedName>
    <alternativeName>
        <fullName evidence="3">Small protein B</fullName>
    </alternativeName>
</protein>
<reference evidence="5 6" key="1">
    <citation type="submission" date="2012-09" db="EMBL/GenBank/DDBJ databases">
        <title>Genome Sequence of alkane-degrading Bacterium Alcanivorax jadensis T9.</title>
        <authorList>
            <person name="Lai Q."/>
            <person name="Shao Z."/>
        </authorList>
    </citation>
    <scope>NUCLEOTIDE SEQUENCE [LARGE SCALE GENOMIC DNA]</scope>
    <source>
        <strain evidence="5 6">T9</strain>
    </source>
</reference>
<evidence type="ECO:0000313" key="6">
    <source>
        <dbReference type="Proteomes" id="UP000029443"/>
    </source>
</evidence>
<dbReference type="RefSeq" id="WP_035248392.1">
    <property type="nucleotide sequence ID" value="NZ_ARXU01000008.1"/>
</dbReference>
<feature type="region of interest" description="Disordered" evidence="4">
    <location>
        <begin position="139"/>
        <end position="160"/>
    </location>
</feature>
<proteinExistence type="inferred from homology"/>
<accession>A0ABR4WBH3</accession>
<comment type="function">
    <text evidence="3">Required for rescue of stalled ribosomes mediated by trans-translation. Binds to transfer-messenger RNA (tmRNA), required for stable association of tmRNA with ribosomes. tmRNA and SmpB together mimic tRNA shape, replacing the anticodon stem-loop with SmpB. tmRNA is encoded by the ssrA gene; the 2 termini fold to resemble tRNA(Ala) and it encodes a 'tag peptide', a short internal open reading frame. During trans-translation Ala-aminoacylated tmRNA acts like a tRNA, entering the A-site of stalled ribosomes, displacing the stalled mRNA. The ribosome then switches to translate the ORF on the tmRNA; the nascent peptide is terminated with the 'tag peptide' encoded by the tmRNA and targeted for degradation. The ribosome is freed to recommence translation, which seems to be the essential function of trans-translation.</text>
</comment>
<evidence type="ECO:0000313" key="5">
    <source>
        <dbReference type="EMBL" id="KGD60747.1"/>
    </source>
</evidence>
<dbReference type="PANTHER" id="PTHR30308:SF2">
    <property type="entry name" value="SSRA-BINDING PROTEIN"/>
    <property type="match status" value="1"/>
</dbReference>
<dbReference type="InterPro" id="IPR000037">
    <property type="entry name" value="SsrA-bd_prot"/>
</dbReference>